<accession>A0A2P8H3N2</accession>
<evidence type="ECO:0000313" key="3">
    <source>
        <dbReference type="Proteomes" id="UP000240971"/>
    </source>
</evidence>
<dbReference type="RefSeq" id="WP_146151408.1">
    <property type="nucleotide sequence ID" value="NZ_PYAW01000025.1"/>
</dbReference>
<keyword evidence="3" id="KW-1185">Reference proteome</keyword>
<dbReference type="EMBL" id="PYAW01000025">
    <property type="protein sequence ID" value="PSL40813.1"/>
    <property type="molecule type" value="Genomic_DNA"/>
</dbReference>
<evidence type="ECO:0000256" key="1">
    <source>
        <dbReference type="SAM" id="SignalP"/>
    </source>
</evidence>
<dbReference type="AlphaFoldDB" id="A0A2P8H3N2"/>
<comment type="caution">
    <text evidence="2">The sequence shown here is derived from an EMBL/GenBank/DDBJ whole genome shotgun (WGS) entry which is preliminary data.</text>
</comment>
<proteinExistence type="predicted"/>
<feature type="chain" id="PRO_5015147107" evidence="1">
    <location>
        <begin position="22"/>
        <end position="84"/>
    </location>
</feature>
<organism evidence="2 3">
    <name type="scientific">Chitinophaga niastensis</name>
    <dbReference type="NCBI Taxonomy" id="536980"/>
    <lineage>
        <taxon>Bacteria</taxon>
        <taxon>Pseudomonadati</taxon>
        <taxon>Bacteroidota</taxon>
        <taxon>Chitinophagia</taxon>
        <taxon>Chitinophagales</taxon>
        <taxon>Chitinophagaceae</taxon>
        <taxon>Chitinophaga</taxon>
    </lineage>
</organism>
<evidence type="ECO:0000313" key="2">
    <source>
        <dbReference type="EMBL" id="PSL40813.1"/>
    </source>
</evidence>
<reference evidence="2 3" key="1">
    <citation type="submission" date="2018-03" db="EMBL/GenBank/DDBJ databases">
        <title>Genomic Encyclopedia of Archaeal and Bacterial Type Strains, Phase II (KMG-II): from individual species to whole genera.</title>
        <authorList>
            <person name="Goeker M."/>
        </authorList>
    </citation>
    <scope>NUCLEOTIDE SEQUENCE [LARGE SCALE GENOMIC DNA]</scope>
    <source>
        <strain evidence="2 3">DSM 24859</strain>
    </source>
</reference>
<feature type="signal peptide" evidence="1">
    <location>
        <begin position="1"/>
        <end position="21"/>
    </location>
</feature>
<sequence length="84" mass="9343">MMNRIFILIMIYCCSAHYCNAQRALTTLDGQLLNLDAYAGKKLLYIVMPLDEDTAILGQITRFQNNYAGKIQVIALVGTGNNSL</sequence>
<keyword evidence="1" id="KW-0732">Signal</keyword>
<protein>
    <submittedName>
        <fullName evidence="2">Uncharacterized protein</fullName>
    </submittedName>
</protein>
<gene>
    <name evidence="2" type="ORF">CLV51_1251</name>
</gene>
<dbReference type="Proteomes" id="UP000240971">
    <property type="component" value="Unassembled WGS sequence"/>
</dbReference>
<name>A0A2P8H3N2_CHINA</name>
<feature type="non-terminal residue" evidence="2">
    <location>
        <position position="84"/>
    </location>
</feature>